<evidence type="ECO:0000313" key="2">
    <source>
        <dbReference type="Proteomes" id="UP000241736"/>
    </source>
</evidence>
<dbReference type="Proteomes" id="UP000241736">
    <property type="component" value="Unassembled WGS sequence"/>
</dbReference>
<protein>
    <submittedName>
        <fullName evidence="1">Uncharacterized protein</fullName>
    </submittedName>
</protein>
<organism evidence="1 2">
    <name type="scientific">Arenimonas caeni</name>
    <dbReference type="NCBI Taxonomy" id="2058085"/>
    <lineage>
        <taxon>Bacteria</taxon>
        <taxon>Pseudomonadati</taxon>
        <taxon>Pseudomonadota</taxon>
        <taxon>Gammaproteobacteria</taxon>
        <taxon>Lysobacterales</taxon>
        <taxon>Lysobacteraceae</taxon>
        <taxon>Arenimonas</taxon>
    </lineage>
</organism>
<name>A0A2P6M9D6_9GAMM</name>
<sequence length="73" mass="8137">MNTEPAVDGPDYLDTFADRLAGEGADIEAAQFRRLARQWRDDQAAAQRAADEATFINHQLNNARRALQPADTH</sequence>
<dbReference type="AlphaFoldDB" id="A0A2P6M9D6"/>
<comment type="caution">
    <text evidence="1">The sequence shown here is derived from an EMBL/GenBank/DDBJ whole genome shotgun (WGS) entry which is preliminary data.</text>
</comment>
<reference evidence="1 2" key="1">
    <citation type="submission" date="2018-03" db="EMBL/GenBank/DDBJ databases">
        <title>Arenimonas caeni sp. nov., isolated from activated sludge.</title>
        <authorList>
            <person name="Liu H."/>
        </authorList>
    </citation>
    <scope>NUCLEOTIDE SEQUENCE [LARGE SCALE GENOMIC DNA]</scope>
    <source>
        <strain evidence="2">z29</strain>
    </source>
</reference>
<gene>
    <name evidence="1" type="ORF">C6N40_06440</name>
</gene>
<accession>A0A2P6M9D6</accession>
<keyword evidence="2" id="KW-1185">Reference proteome</keyword>
<dbReference type="EMBL" id="PVLF01000006">
    <property type="protein sequence ID" value="PRH82607.1"/>
    <property type="molecule type" value="Genomic_DNA"/>
</dbReference>
<proteinExistence type="predicted"/>
<evidence type="ECO:0000313" key="1">
    <source>
        <dbReference type="EMBL" id="PRH82607.1"/>
    </source>
</evidence>
<dbReference type="RefSeq" id="WP_106990184.1">
    <property type="nucleotide sequence ID" value="NZ_KZ679087.1"/>
</dbReference>